<dbReference type="AlphaFoldDB" id="A0A212K2D7"/>
<dbReference type="EMBL" id="FLUQ01000002">
    <property type="protein sequence ID" value="SBW05675.1"/>
    <property type="molecule type" value="Genomic_DNA"/>
</dbReference>
<name>A0A212K2D7_9DELT</name>
<sequence length="68" mass="7430">MITEEETGAILARLAIADETFLTGMLQAAERAGDAMLPGDLEKLRAWAAFIRALRMVLRPDVAKRGDT</sequence>
<proteinExistence type="predicted"/>
<organism evidence="1">
    <name type="scientific">uncultured delta proteobacterium</name>
    <dbReference type="NCBI Taxonomy" id="34034"/>
    <lineage>
        <taxon>Bacteria</taxon>
        <taxon>Deltaproteobacteria</taxon>
        <taxon>environmental samples</taxon>
    </lineage>
</organism>
<evidence type="ECO:0000313" key="1">
    <source>
        <dbReference type="EMBL" id="SBW05675.1"/>
    </source>
</evidence>
<accession>A0A212K2D7</accession>
<reference evidence="1" key="1">
    <citation type="submission" date="2016-04" db="EMBL/GenBank/DDBJ databases">
        <authorList>
            <person name="Evans L.H."/>
            <person name="Alamgir A."/>
            <person name="Owens N."/>
            <person name="Weber N.D."/>
            <person name="Virtaneva K."/>
            <person name="Barbian K."/>
            <person name="Babar A."/>
            <person name="Rosenke K."/>
        </authorList>
    </citation>
    <scope>NUCLEOTIDE SEQUENCE</scope>
    <source>
        <strain evidence="1">86</strain>
    </source>
</reference>
<protein>
    <submittedName>
        <fullName evidence="1">Uncharacterized protein</fullName>
    </submittedName>
</protein>
<gene>
    <name evidence="1" type="ORF">KL86DPRO_20529</name>
</gene>